<dbReference type="EMBL" id="LBXD01000007">
    <property type="protein sequence ID" value="KKR23802.1"/>
    <property type="molecule type" value="Genomic_DNA"/>
</dbReference>
<feature type="transmembrane region" description="Helical" evidence="1">
    <location>
        <begin position="202"/>
        <end position="224"/>
    </location>
</feature>
<organism evidence="2 3">
    <name type="scientific">Candidatus Yanofskybacteria bacterium GW2011_GWD2_39_48</name>
    <dbReference type="NCBI Taxonomy" id="1619031"/>
    <lineage>
        <taxon>Bacteria</taxon>
        <taxon>Candidatus Yanofskyibacteriota</taxon>
    </lineage>
</organism>
<evidence type="ECO:0000313" key="2">
    <source>
        <dbReference type="EMBL" id="KKR23802.1"/>
    </source>
</evidence>
<evidence type="ECO:0000313" key="3">
    <source>
        <dbReference type="Proteomes" id="UP000034764"/>
    </source>
</evidence>
<feature type="transmembrane region" description="Helical" evidence="1">
    <location>
        <begin position="175"/>
        <end position="195"/>
    </location>
</feature>
<accession>A0A0G0SDR5</accession>
<comment type="caution">
    <text evidence="2">The sequence shown here is derived from an EMBL/GenBank/DDBJ whole genome shotgun (WGS) entry which is preliminary data.</text>
</comment>
<name>A0A0G0SDR5_9BACT</name>
<protein>
    <submittedName>
        <fullName evidence="2">Uncharacterized protein</fullName>
    </submittedName>
</protein>
<keyword evidence="1" id="KW-0812">Transmembrane</keyword>
<feature type="transmembrane region" description="Helical" evidence="1">
    <location>
        <begin position="28"/>
        <end position="48"/>
    </location>
</feature>
<gene>
    <name evidence="2" type="ORF">UT53_C0007G0020</name>
</gene>
<dbReference type="AlphaFoldDB" id="A0A0G0SDR5"/>
<keyword evidence="1" id="KW-0472">Membrane</keyword>
<sequence>MFGKPLETIRFDRRKAIREKKMNERLRPWFYAACSIVWIVVGFAPSAYQMNAEQGRLDDAFYATIKALSPEELVAEGVVVSTNMLDAKTWQEYGLALRGIEEYKIRVNKISRETNRWKADSKTLDPLFIAEVRLSSIQAVVQMKRSELVESIGTETIPEDGFKIVDTRKIAPWAILWPAVWTSWIFASLVLLVRLEACGFKIWLEMLTFWRFILFALAVMVWPIGLFKYPTGDPSRQVIRGLRFAAFALTAGLSMAPAMAFAQAKKDDGGGKRRSSPYTLSFDVRNTEVVGPEPNPEVLFKGTLTSPTGWVAQTTDVHRHNGFWATTNLFGHIFFRNQSGVRVDGLVGFSKNSTGATVILAGASGSVNRKRWMTAFPFAGYERRLDKPVKDVYLVNQTLVKMGAWRAGIETYYKKIFGAPTQYYAGGVIGRTIGKKAYAECSVNRDQLDVWRIRGRMTYALSW</sequence>
<proteinExistence type="predicted"/>
<evidence type="ECO:0000256" key="1">
    <source>
        <dbReference type="SAM" id="Phobius"/>
    </source>
</evidence>
<feature type="transmembrane region" description="Helical" evidence="1">
    <location>
        <begin position="244"/>
        <end position="264"/>
    </location>
</feature>
<reference evidence="2 3" key="1">
    <citation type="journal article" date="2015" name="Nature">
        <title>rRNA introns, odd ribosomes, and small enigmatic genomes across a large radiation of phyla.</title>
        <authorList>
            <person name="Brown C.T."/>
            <person name="Hug L.A."/>
            <person name="Thomas B.C."/>
            <person name="Sharon I."/>
            <person name="Castelle C.J."/>
            <person name="Singh A."/>
            <person name="Wilkins M.J."/>
            <person name="Williams K.H."/>
            <person name="Banfield J.F."/>
        </authorList>
    </citation>
    <scope>NUCLEOTIDE SEQUENCE [LARGE SCALE GENOMIC DNA]</scope>
</reference>
<dbReference type="Proteomes" id="UP000034764">
    <property type="component" value="Unassembled WGS sequence"/>
</dbReference>
<keyword evidence="1" id="KW-1133">Transmembrane helix</keyword>